<protein>
    <submittedName>
        <fullName evidence="1">Uncharacterized protein</fullName>
    </submittedName>
</protein>
<proteinExistence type="predicted"/>
<accession>A0A4C1ZTW7</accession>
<keyword evidence="2" id="KW-1185">Reference proteome</keyword>
<organism evidence="1 2">
    <name type="scientific">Eumeta variegata</name>
    <name type="common">Bagworm moth</name>
    <name type="synonym">Eumeta japonica</name>
    <dbReference type="NCBI Taxonomy" id="151549"/>
    <lineage>
        <taxon>Eukaryota</taxon>
        <taxon>Metazoa</taxon>
        <taxon>Ecdysozoa</taxon>
        <taxon>Arthropoda</taxon>
        <taxon>Hexapoda</taxon>
        <taxon>Insecta</taxon>
        <taxon>Pterygota</taxon>
        <taxon>Neoptera</taxon>
        <taxon>Endopterygota</taxon>
        <taxon>Lepidoptera</taxon>
        <taxon>Glossata</taxon>
        <taxon>Ditrysia</taxon>
        <taxon>Tineoidea</taxon>
        <taxon>Psychidae</taxon>
        <taxon>Oiketicinae</taxon>
        <taxon>Eumeta</taxon>
    </lineage>
</organism>
<evidence type="ECO:0000313" key="2">
    <source>
        <dbReference type="Proteomes" id="UP000299102"/>
    </source>
</evidence>
<comment type="caution">
    <text evidence="1">The sequence shown here is derived from an EMBL/GenBank/DDBJ whole genome shotgun (WGS) entry which is preliminary data.</text>
</comment>
<evidence type="ECO:0000313" key="1">
    <source>
        <dbReference type="EMBL" id="GBP91430.1"/>
    </source>
</evidence>
<gene>
    <name evidence="1" type="ORF">EVAR_56548_1</name>
</gene>
<name>A0A4C1ZTW7_EUMVA</name>
<dbReference type="AlphaFoldDB" id="A0A4C1ZTW7"/>
<dbReference type="EMBL" id="BGZK01002170">
    <property type="protein sequence ID" value="GBP91430.1"/>
    <property type="molecule type" value="Genomic_DNA"/>
</dbReference>
<reference evidence="1 2" key="1">
    <citation type="journal article" date="2019" name="Commun. Biol.">
        <title>The bagworm genome reveals a unique fibroin gene that provides high tensile strength.</title>
        <authorList>
            <person name="Kono N."/>
            <person name="Nakamura H."/>
            <person name="Ohtoshi R."/>
            <person name="Tomita M."/>
            <person name="Numata K."/>
            <person name="Arakawa K."/>
        </authorList>
    </citation>
    <scope>NUCLEOTIDE SEQUENCE [LARGE SCALE GENOMIC DNA]</scope>
</reference>
<dbReference type="Proteomes" id="UP000299102">
    <property type="component" value="Unassembled WGS sequence"/>
</dbReference>
<sequence>MFKVFKKASAVARERAGRRRAPAGAHKLGTMIHAHGETDFSESKFLAPASLIAATFREIVVNVPRSALRRRGKCPPPRPRRP</sequence>